<gene>
    <name evidence="2" type="ORF">WR25_22362</name>
</gene>
<accession>A0A2A2M2R4</accession>
<feature type="region of interest" description="Disordered" evidence="1">
    <location>
        <begin position="1"/>
        <end position="104"/>
    </location>
</feature>
<dbReference type="Proteomes" id="UP000218231">
    <property type="component" value="Unassembled WGS sequence"/>
</dbReference>
<evidence type="ECO:0000313" key="2">
    <source>
        <dbReference type="EMBL" id="PAV92764.1"/>
    </source>
</evidence>
<feature type="region of interest" description="Disordered" evidence="1">
    <location>
        <begin position="150"/>
        <end position="184"/>
    </location>
</feature>
<feature type="compositionally biased region" description="Basic and acidic residues" evidence="1">
    <location>
        <begin position="24"/>
        <end position="35"/>
    </location>
</feature>
<reference evidence="2 3" key="1">
    <citation type="journal article" date="2017" name="Curr. Biol.">
        <title>Genome architecture and evolution of a unichromosomal asexual nematode.</title>
        <authorList>
            <person name="Fradin H."/>
            <person name="Zegar C."/>
            <person name="Gutwein M."/>
            <person name="Lucas J."/>
            <person name="Kovtun M."/>
            <person name="Corcoran D."/>
            <person name="Baugh L.R."/>
            <person name="Kiontke K."/>
            <person name="Gunsalus K."/>
            <person name="Fitch D.H."/>
            <person name="Piano F."/>
        </authorList>
    </citation>
    <scope>NUCLEOTIDE SEQUENCE [LARGE SCALE GENOMIC DNA]</scope>
    <source>
        <strain evidence="2">PF1309</strain>
    </source>
</reference>
<dbReference type="EMBL" id="LIAE01006029">
    <property type="protein sequence ID" value="PAV92764.1"/>
    <property type="molecule type" value="Genomic_DNA"/>
</dbReference>
<organism evidence="2 3">
    <name type="scientific">Diploscapter pachys</name>
    <dbReference type="NCBI Taxonomy" id="2018661"/>
    <lineage>
        <taxon>Eukaryota</taxon>
        <taxon>Metazoa</taxon>
        <taxon>Ecdysozoa</taxon>
        <taxon>Nematoda</taxon>
        <taxon>Chromadorea</taxon>
        <taxon>Rhabditida</taxon>
        <taxon>Rhabditina</taxon>
        <taxon>Rhabditomorpha</taxon>
        <taxon>Rhabditoidea</taxon>
        <taxon>Rhabditidae</taxon>
        <taxon>Diploscapter</taxon>
    </lineage>
</organism>
<evidence type="ECO:0000313" key="3">
    <source>
        <dbReference type="Proteomes" id="UP000218231"/>
    </source>
</evidence>
<name>A0A2A2M2R4_9BILA</name>
<comment type="caution">
    <text evidence="2">The sequence shown here is derived from an EMBL/GenBank/DDBJ whole genome shotgun (WGS) entry which is preliminary data.</text>
</comment>
<evidence type="ECO:0000256" key="1">
    <source>
        <dbReference type="SAM" id="MobiDB-lite"/>
    </source>
</evidence>
<dbReference type="AlphaFoldDB" id="A0A2A2M2R4"/>
<sequence>MAEPSPTPRCMADMFRLMPAGKPTPEHHGRQEPPWRAHAQGQYQQAGEIEQRRQRDGAACAESVRHPAADIAARNTGDAEGGEHCRQPLQRNVGDLVGIGGQVGEDREVPGNHQQRHALGCHQAAVAQMADIAAQGDAFAALQLRQPLPGHQQYRHCQHAQPGEDATPAQHVAQQHPSRHPQHQ</sequence>
<proteinExistence type="predicted"/>
<keyword evidence="3" id="KW-1185">Reference proteome</keyword>
<protein>
    <submittedName>
        <fullName evidence="2">Uncharacterized protein</fullName>
    </submittedName>
</protein>